<proteinExistence type="predicted"/>
<evidence type="ECO:0000313" key="2">
    <source>
        <dbReference type="Proteomes" id="UP000186551"/>
    </source>
</evidence>
<name>A0A1Q5PH21_9BACT</name>
<comment type="caution">
    <text evidence="1">The sequence shown here is derived from an EMBL/GenBank/DDBJ whole genome shotgun (WGS) entry which is preliminary data.</text>
</comment>
<gene>
    <name evidence="1" type="ORF">A3841_10805</name>
</gene>
<evidence type="ECO:0000313" key="1">
    <source>
        <dbReference type="EMBL" id="OKL41530.1"/>
    </source>
</evidence>
<dbReference type="EMBL" id="LVWA01000003">
    <property type="protein sequence ID" value="OKL41530.1"/>
    <property type="molecule type" value="Genomic_DNA"/>
</dbReference>
<dbReference type="AlphaFoldDB" id="A0A1Q5PH21"/>
<keyword evidence="2" id="KW-1185">Reference proteome</keyword>
<organism evidence="1 2">
    <name type="scientific">Pontibacter flavimaris</name>
    <dbReference type="NCBI Taxonomy" id="1797110"/>
    <lineage>
        <taxon>Bacteria</taxon>
        <taxon>Pseudomonadati</taxon>
        <taxon>Bacteroidota</taxon>
        <taxon>Cytophagia</taxon>
        <taxon>Cytophagales</taxon>
        <taxon>Hymenobacteraceae</taxon>
        <taxon>Pontibacter</taxon>
    </lineage>
</organism>
<dbReference type="Proteomes" id="UP000186551">
    <property type="component" value="Unassembled WGS sequence"/>
</dbReference>
<reference evidence="1 2" key="1">
    <citation type="submission" date="2016-03" db="EMBL/GenBank/DDBJ databases">
        <title>Genome sequence of Pontibacter sp. nov., of the family cytophagaceae, isolated from marine sediment of the Yellow Sea, China.</title>
        <authorList>
            <person name="Zhang G."/>
            <person name="Zhang R."/>
        </authorList>
    </citation>
    <scope>NUCLEOTIDE SEQUENCE [LARGE SCALE GENOMIC DNA]</scope>
    <source>
        <strain evidence="1 2">S10-8</strain>
    </source>
</reference>
<accession>A0A1Q5PH21</accession>
<sequence length="64" mass="7424">MDFSLVMRLQCIDDLHRVALEFVSELALGAALILLHLRLWWTQINYNQRDCICLVVLIMSPPVL</sequence>
<protein>
    <submittedName>
        <fullName evidence="1">Uncharacterized protein</fullName>
    </submittedName>
</protein>